<feature type="region of interest" description="Disordered" evidence="2">
    <location>
        <begin position="59"/>
        <end position="106"/>
    </location>
</feature>
<dbReference type="Proteomes" id="UP001501920">
    <property type="component" value="Chromosome 19"/>
</dbReference>
<reference evidence="3" key="2">
    <citation type="submission" date="2025-08" db="UniProtKB">
        <authorList>
            <consortium name="Ensembl"/>
        </authorList>
    </citation>
    <scope>IDENTIFICATION</scope>
</reference>
<feature type="region of interest" description="Disordered" evidence="2">
    <location>
        <begin position="316"/>
        <end position="338"/>
    </location>
</feature>
<keyword evidence="4" id="KW-1185">Reference proteome</keyword>
<evidence type="ECO:0000313" key="4">
    <source>
        <dbReference type="Proteomes" id="UP001501920"/>
    </source>
</evidence>
<dbReference type="PANTHER" id="PTHR33560:SF1">
    <property type="entry name" value="PROTEIN FAM227A"/>
    <property type="match status" value="1"/>
</dbReference>
<dbReference type="AlphaFoldDB" id="A0A3B4C2S1"/>
<evidence type="ECO:0000256" key="2">
    <source>
        <dbReference type="SAM" id="MobiDB-lite"/>
    </source>
</evidence>
<comment type="similarity">
    <text evidence="1">Belongs to the FAM227 family.</text>
</comment>
<sequence>MEEVNRLCVRILVHQEDVKENPVSARKRQDSLRESAQSPVMCLLGTMATLSEAISQLPLLPRPGHPMQIRSADGKIQPESTADDEKTEKPRSLPWSTSHKSRVATEKRGERMKMVELYQCPVFTDIPVPLPHDTAYATIVTHVVQAQRHLVHKPSLKASFQTILSSSTVEHFVIDSFWWFFLYNFQPDRKTQDRLFCRIAENYISILTQNLSTRSGTTFLRYFSSTLSQTLYCCFCCSFPQSCSFRNQAFLTALCSTAYQWTGGICPAPEVYKTWDFEALEPDEATGVSESEKRQKESGSTLTLSESMFSSTSLFNPPIHNQHGSLTGPKKSRRGSDANEASIICSRNNMAITSHKSISEDDVIGTDLKALTDHVNYTSLRESHAVYKCVELRQCVFNVWGNSPLVQHYMTTLNLKQTVGHDLLVRRSQIQKLPPYPYMLNPIHSEISSFLHTHSPP</sequence>
<reference evidence="3 4" key="1">
    <citation type="submission" date="2020-10" db="EMBL/GenBank/DDBJ databases">
        <title>Pygocentrus nattereri (red-bellied piranha) genome, fPygNat1, primary haplotype.</title>
        <authorList>
            <person name="Myers G."/>
            <person name="Meyer A."/>
            <person name="Karagic N."/>
            <person name="Pippel M."/>
            <person name="Winkler S."/>
            <person name="Tracey A."/>
            <person name="Wood J."/>
            <person name="Formenti G."/>
            <person name="Howe K."/>
            <person name="Fedrigo O."/>
            <person name="Jarvis E.D."/>
        </authorList>
    </citation>
    <scope>NUCLEOTIDE SEQUENCE [LARGE SCALE GENOMIC DNA]</scope>
</reference>
<name>A0A3B4C2S1_PYGNA</name>
<evidence type="ECO:0000256" key="1">
    <source>
        <dbReference type="ARBA" id="ARBA00008666"/>
    </source>
</evidence>
<protein>
    <submittedName>
        <fullName evidence="3">Uncharacterized protein</fullName>
    </submittedName>
</protein>
<reference evidence="3" key="3">
    <citation type="submission" date="2025-09" db="UniProtKB">
        <authorList>
            <consortium name="Ensembl"/>
        </authorList>
    </citation>
    <scope>IDENTIFICATION</scope>
</reference>
<dbReference type="PANTHER" id="PTHR33560">
    <property type="entry name" value="PROTEIN FAM227B"/>
    <property type="match status" value="1"/>
</dbReference>
<dbReference type="InterPro" id="IPR029417">
    <property type="entry name" value="FAM227"/>
</dbReference>
<dbReference type="OMA" id="VELYQCP"/>
<accession>A0A3B4C2S1</accession>
<feature type="region of interest" description="Disordered" evidence="2">
    <location>
        <begin position="284"/>
        <end position="303"/>
    </location>
</feature>
<evidence type="ECO:0000313" key="3">
    <source>
        <dbReference type="Ensembl" id="ENSPNAP00000006063.2"/>
    </source>
</evidence>
<dbReference type="Ensembl" id="ENSPNAT00000004206.2">
    <property type="protein sequence ID" value="ENSPNAP00000006063.2"/>
    <property type="gene ID" value="ENSPNAG00000012140.2"/>
</dbReference>
<dbReference type="STRING" id="42514.ENSPNAP00000006063"/>
<organism evidence="3 4">
    <name type="scientific">Pygocentrus nattereri</name>
    <name type="common">Red-bellied piranha</name>
    <dbReference type="NCBI Taxonomy" id="42514"/>
    <lineage>
        <taxon>Eukaryota</taxon>
        <taxon>Metazoa</taxon>
        <taxon>Chordata</taxon>
        <taxon>Craniata</taxon>
        <taxon>Vertebrata</taxon>
        <taxon>Euteleostomi</taxon>
        <taxon>Actinopterygii</taxon>
        <taxon>Neopterygii</taxon>
        <taxon>Teleostei</taxon>
        <taxon>Ostariophysi</taxon>
        <taxon>Characiformes</taxon>
        <taxon>Characoidei</taxon>
        <taxon>Pygocentrus</taxon>
    </lineage>
</organism>
<proteinExistence type="inferred from homology"/>
<dbReference type="Pfam" id="PF14922">
    <property type="entry name" value="FWWh"/>
    <property type="match status" value="1"/>
</dbReference>
<dbReference type="GeneTree" id="ENSGT00940000169177"/>